<evidence type="ECO:0000313" key="3">
    <source>
        <dbReference type="EMBL" id="GFY88713.1"/>
    </source>
</evidence>
<proteinExistence type="inferred from homology"/>
<reference evidence="3 4" key="1">
    <citation type="submission" date="2019-07" db="EMBL/GenBank/DDBJ databases">
        <title>De Novo Assembly of kiwifruit Actinidia rufa.</title>
        <authorList>
            <person name="Sugita-Konishi S."/>
            <person name="Sato K."/>
            <person name="Mori E."/>
            <person name="Abe Y."/>
            <person name="Kisaki G."/>
            <person name="Hamano K."/>
            <person name="Suezawa K."/>
            <person name="Otani M."/>
            <person name="Fukuda T."/>
            <person name="Manabe T."/>
            <person name="Gomi K."/>
            <person name="Tabuchi M."/>
            <person name="Akimitsu K."/>
            <person name="Kataoka I."/>
        </authorList>
    </citation>
    <scope>NUCLEOTIDE SEQUENCE [LARGE SCALE GENOMIC DNA]</scope>
    <source>
        <strain evidence="4">cv. Fuchu</strain>
    </source>
</reference>
<evidence type="ECO:0000256" key="2">
    <source>
        <dbReference type="RuleBase" id="RU003690"/>
    </source>
</evidence>
<dbReference type="PANTHER" id="PTHR10353:SF302">
    <property type="entry name" value="BETA-GLUCOSIDASE 40"/>
    <property type="match status" value="1"/>
</dbReference>
<keyword evidence="4" id="KW-1185">Reference proteome</keyword>
<dbReference type="SUPFAM" id="SSF51445">
    <property type="entry name" value="(Trans)glycosidases"/>
    <property type="match status" value="1"/>
</dbReference>
<dbReference type="Pfam" id="PF00232">
    <property type="entry name" value="Glyco_hydro_1"/>
    <property type="match status" value="1"/>
</dbReference>
<dbReference type="PANTHER" id="PTHR10353">
    <property type="entry name" value="GLYCOSYL HYDROLASE"/>
    <property type="match status" value="1"/>
</dbReference>
<comment type="caution">
    <text evidence="3">The sequence shown here is derived from an EMBL/GenBank/DDBJ whole genome shotgun (WGS) entry which is preliminary data.</text>
</comment>
<dbReference type="InterPro" id="IPR017853">
    <property type="entry name" value="GH"/>
</dbReference>
<dbReference type="GO" id="GO:0008422">
    <property type="term" value="F:beta-glucosidase activity"/>
    <property type="evidence" value="ECO:0007669"/>
    <property type="project" value="TreeGrafter"/>
</dbReference>
<dbReference type="Gene3D" id="3.20.20.80">
    <property type="entry name" value="Glycosidases"/>
    <property type="match status" value="1"/>
</dbReference>
<sequence length="307" mass="34670">MRKGSVLGHCFGGFWDPEFLVHDPVKVMHGTPCSSSYEGAVKEDGRGQTVWDVFAHSFGKVLDFSNADVAINQYHLFDKDIQLMKDMGMDAYKFSIAWSRIFPNGTGEINQAGVDHYNNLINALLANVHLGACEDALTVVSGSRDSKQHPHRATWSTQDSYYNMRKQRPYPSLHMAYSSSWTSVLVSPLLKEVIACCGLTFMQVSINFVKTVLIVNTLMRREWLPFLASNLLNVYTVVPPKREPGTNLFMKNHYLRLRSNQQLWSISSKEFLLLHLSLVASRPPLSPRPHVLPPIYFPVASQAELRA</sequence>
<evidence type="ECO:0000313" key="4">
    <source>
        <dbReference type="Proteomes" id="UP000585474"/>
    </source>
</evidence>
<dbReference type="Proteomes" id="UP000585474">
    <property type="component" value="Unassembled WGS sequence"/>
</dbReference>
<dbReference type="OrthoDB" id="65569at2759"/>
<evidence type="ECO:0000256" key="1">
    <source>
        <dbReference type="ARBA" id="ARBA00010838"/>
    </source>
</evidence>
<dbReference type="InterPro" id="IPR001360">
    <property type="entry name" value="Glyco_hydro_1"/>
</dbReference>
<dbReference type="EMBL" id="BJWL01000006">
    <property type="protein sequence ID" value="GFY88713.1"/>
    <property type="molecule type" value="Genomic_DNA"/>
</dbReference>
<dbReference type="GO" id="GO:0005975">
    <property type="term" value="P:carbohydrate metabolic process"/>
    <property type="evidence" value="ECO:0007669"/>
    <property type="project" value="InterPro"/>
</dbReference>
<name>A0A7J0EQK7_9ERIC</name>
<protein>
    <submittedName>
        <fullName evidence="3">Beta glucosidase 40</fullName>
    </submittedName>
</protein>
<organism evidence="3 4">
    <name type="scientific">Actinidia rufa</name>
    <dbReference type="NCBI Taxonomy" id="165716"/>
    <lineage>
        <taxon>Eukaryota</taxon>
        <taxon>Viridiplantae</taxon>
        <taxon>Streptophyta</taxon>
        <taxon>Embryophyta</taxon>
        <taxon>Tracheophyta</taxon>
        <taxon>Spermatophyta</taxon>
        <taxon>Magnoliopsida</taxon>
        <taxon>eudicotyledons</taxon>
        <taxon>Gunneridae</taxon>
        <taxon>Pentapetalae</taxon>
        <taxon>asterids</taxon>
        <taxon>Ericales</taxon>
        <taxon>Actinidiaceae</taxon>
        <taxon>Actinidia</taxon>
    </lineage>
</organism>
<comment type="similarity">
    <text evidence="1 2">Belongs to the glycosyl hydrolase 1 family.</text>
</comment>
<gene>
    <name evidence="3" type="ORF">Acr_06g0006530</name>
</gene>
<accession>A0A7J0EQK7</accession>
<dbReference type="AlphaFoldDB" id="A0A7J0EQK7"/>